<dbReference type="InterPro" id="IPR022812">
    <property type="entry name" value="Dynamin"/>
</dbReference>
<organism evidence="3 4">
    <name type="scientific">Emericellopsis cladophorae</name>
    <dbReference type="NCBI Taxonomy" id="2686198"/>
    <lineage>
        <taxon>Eukaryota</taxon>
        <taxon>Fungi</taxon>
        <taxon>Dikarya</taxon>
        <taxon>Ascomycota</taxon>
        <taxon>Pezizomycotina</taxon>
        <taxon>Sordariomycetes</taxon>
        <taxon>Hypocreomycetidae</taxon>
        <taxon>Hypocreales</taxon>
        <taxon>Bionectriaceae</taxon>
        <taxon>Emericellopsis</taxon>
    </lineage>
</organism>
<dbReference type="RefSeq" id="XP_051360736.1">
    <property type="nucleotide sequence ID" value="XM_051508125.1"/>
</dbReference>
<protein>
    <submittedName>
        <fullName evidence="3">Hydrolase</fullName>
    </submittedName>
</protein>
<dbReference type="SUPFAM" id="SSF52540">
    <property type="entry name" value="P-loop containing nucleoside triphosphate hydrolases"/>
    <property type="match status" value="1"/>
</dbReference>
<dbReference type="SUPFAM" id="SSF53474">
    <property type="entry name" value="alpha/beta-Hydrolases"/>
    <property type="match status" value="1"/>
</dbReference>
<dbReference type="Pfam" id="PF01031">
    <property type="entry name" value="Dynamin_M"/>
    <property type="match status" value="1"/>
</dbReference>
<evidence type="ECO:0000259" key="2">
    <source>
        <dbReference type="PROSITE" id="PS51388"/>
    </source>
</evidence>
<keyword evidence="1" id="KW-0732">Signal</keyword>
<dbReference type="GO" id="GO:0016020">
    <property type="term" value="C:membrane"/>
    <property type="evidence" value="ECO:0007669"/>
    <property type="project" value="TreeGrafter"/>
</dbReference>
<dbReference type="Proteomes" id="UP001055219">
    <property type="component" value="Unassembled WGS sequence"/>
</dbReference>
<dbReference type="OrthoDB" id="415706at2759"/>
<dbReference type="Pfam" id="PF08386">
    <property type="entry name" value="Abhydrolase_4"/>
    <property type="match status" value="1"/>
</dbReference>
<name>A0A9P9XYM9_9HYPO</name>
<dbReference type="Gene3D" id="3.40.50.1820">
    <property type="entry name" value="alpha/beta hydrolase"/>
    <property type="match status" value="1"/>
</dbReference>
<dbReference type="InterPro" id="IPR000375">
    <property type="entry name" value="Dynamin_stalk"/>
</dbReference>
<dbReference type="GO" id="GO:0005739">
    <property type="term" value="C:mitochondrion"/>
    <property type="evidence" value="ECO:0007669"/>
    <property type="project" value="TreeGrafter"/>
</dbReference>
<gene>
    <name evidence="3" type="ORF">J7T54_001968</name>
</gene>
<dbReference type="GO" id="GO:0000266">
    <property type="term" value="P:mitochondrial fission"/>
    <property type="evidence" value="ECO:0007669"/>
    <property type="project" value="TreeGrafter"/>
</dbReference>
<evidence type="ECO:0000256" key="1">
    <source>
        <dbReference type="SAM" id="SignalP"/>
    </source>
</evidence>
<sequence>MLLTLAIMRVSIAGLTLLPLVKAMAFGATFGTTFDAIDDATSARFSDFDWDAVEPKAELEYHDCYNEYKCARLEVPLDWKNESDTRRATIAIMKLPAVVGEDDPAFGGSVFTNPGGPGGSGVQFIPRIAHHLQKTMDKPGKKHYEIISFDPRGVGQSTPAADCYSGNILARQGTSLETRGTLGLGGSPESLAYNYALTKATNRRCSRADELVEESIFKYIGTPNVVRDMVEMVDQIDALRSKEAATRGQSWLELKKRSGSGNDETPRLQYIGFSYGTVLGNYFASMYPGRVHRVILDSVCDIEDYAHGPGWLTSLRYMDPLFDEFFKGCYEAGPEYCELVREDDASWTDISRRVWDYLVSLDELPLGLIGPNDVNAVITGSDVRGLIGSMMYSPIETFKLLAHVLDRSMDGELEELVDMLAGSAIPNLETGCSAFDAPANKTTNLLNRRDVLYSVICQDGEDVTDKDLAYWHKYVKEMRSTSRLWGDMWASLRFACSSWPFESNWKFNGPFTTPKADPALSEGNPSAPLLFLANRFDPVTPVTSARAMAHAHNDAQLIVFESMGHGVAGGARSECLAKHLAEYMDTGKVPDEETICEPECGPWSDVCETYQATSQTFSMDYPLSRMVVVGDQSAGKSSVLESLTGFHLPRSVSLCTRHATEIICRREDSQSVTVSIVPHSSDTKDLERAQTFRRTLETLQEDGFESIFEEAAEIMGIDLGKDKAKAGSVFSRDILRVEISGPNEQHLTVIDVPGMFENETPGLTTTSDIELVVVDLVNGKRRDLALGYCVVKNRGADDSSTGIEERHWKEKVFFAERPWSALPDDRLGIPALRARIHGLLMSRTKSEIPKVKDEISARLKTKKQLLEAMGASHSTPEEQRALLGRVASRFVQLKLYALDAYYTRDTVFQEQPGLKLITRMRELNEVFSKTLYGAGHTRIFVGEISSSSLPKGHQVNGGGTTLEPEVNSMFASEDGEDGEPGGGTVRDGYYCVDCTFTIPDDELSELDTVLAEPYDCIAPLEDDILQHIEEEYLTSRGYELGTFGAEVVSGIFKEQAKKWRPLTRAHVSNAILVVDRFIKSNLEVACPEETIRSSLWMFVSDELLQRYQAAMEHTELLLGVEFQGRAMTYNPAFEKALARTKTERVKNLHAEEKTLLSWDRQDYVLSDTAVADKLTSLFNKHIGGNDPTKKTRQDIHDVLHEYYKIARDRFVDVVCQQVVDHCLLFGPRSPLSALSDQLVLQMKPAELEDVAGEDVADRDRREALTRDIDGLNKALKILRF</sequence>
<dbReference type="GO" id="GO:0016559">
    <property type="term" value="P:peroxisome fission"/>
    <property type="evidence" value="ECO:0007669"/>
    <property type="project" value="TreeGrafter"/>
</dbReference>
<dbReference type="AlphaFoldDB" id="A0A9P9XYM9"/>
<dbReference type="GeneID" id="75828484"/>
<reference evidence="3" key="1">
    <citation type="journal article" date="2021" name="J Fungi (Basel)">
        <title>Genomic and Metabolomic Analyses of the Marine Fungus Emericellopsis cladophorae: Insights into Saltwater Adaptability Mechanisms and Its Biosynthetic Potential.</title>
        <authorList>
            <person name="Goncalves M.F.M."/>
            <person name="Hilario S."/>
            <person name="Van de Peer Y."/>
            <person name="Esteves A.C."/>
            <person name="Alves A."/>
        </authorList>
    </citation>
    <scope>NUCLEOTIDE SEQUENCE</scope>
    <source>
        <strain evidence="3">MUM 19.33</strain>
    </source>
</reference>
<dbReference type="Gene3D" id="3.40.50.300">
    <property type="entry name" value="P-loop containing nucleotide triphosphate hydrolases"/>
    <property type="match status" value="1"/>
</dbReference>
<keyword evidence="4" id="KW-1185">Reference proteome</keyword>
<dbReference type="InterPro" id="IPR027417">
    <property type="entry name" value="P-loop_NTPase"/>
</dbReference>
<evidence type="ECO:0000313" key="4">
    <source>
        <dbReference type="Proteomes" id="UP001055219"/>
    </source>
</evidence>
<keyword evidence="3" id="KW-0378">Hydrolase</keyword>
<feature type="signal peptide" evidence="1">
    <location>
        <begin position="1"/>
        <end position="23"/>
    </location>
</feature>
<dbReference type="GO" id="GO:0006897">
    <property type="term" value="P:endocytosis"/>
    <property type="evidence" value="ECO:0007669"/>
    <property type="project" value="TreeGrafter"/>
</dbReference>
<dbReference type="EMBL" id="JAGIXG020000040">
    <property type="protein sequence ID" value="KAI6779880.1"/>
    <property type="molecule type" value="Genomic_DNA"/>
</dbReference>
<dbReference type="GO" id="GO:0003924">
    <property type="term" value="F:GTPase activity"/>
    <property type="evidence" value="ECO:0007669"/>
    <property type="project" value="TreeGrafter"/>
</dbReference>
<dbReference type="InterPro" id="IPR045063">
    <property type="entry name" value="Dynamin_N"/>
</dbReference>
<feature type="chain" id="PRO_5040115477" evidence="1">
    <location>
        <begin position="24"/>
        <end position="1280"/>
    </location>
</feature>
<dbReference type="PANTHER" id="PTHR11566">
    <property type="entry name" value="DYNAMIN"/>
    <property type="match status" value="1"/>
</dbReference>
<dbReference type="GO" id="GO:0005874">
    <property type="term" value="C:microtubule"/>
    <property type="evidence" value="ECO:0007669"/>
    <property type="project" value="TreeGrafter"/>
</dbReference>
<proteinExistence type="predicted"/>
<dbReference type="GO" id="GO:0008017">
    <property type="term" value="F:microtubule binding"/>
    <property type="evidence" value="ECO:0007669"/>
    <property type="project" value="TreeGrafter"/>
</dbReference>
<dbReference type="InterPro" id="IPR029058">
    <property type="entry name" value="AB_hydrolase_fold"/>
</dbReference>
<dbReference type="InterPro" id="IPR020850">
    <property type="entry name" value="GED_dom"/>
</dbReference>
<dbReference type="Pfam" id="PF00350">
    <property type="entry name" value="Dynamin_N"/>
    <property type="match status" value="1"/>
</dbReference>
<reference evidence="3" key="2">
    <citation type="submission" date="2022-07" db="EMBL/GenBank/DDBJ databases">
        <authorList>
            <person name="Goncalves M.F.M."/>
            <person name="Hilario S."/>
            <person name="Van De Peer Y."/>
            <person name="Esteves A.C."/>
            <person name="Alves A."/>
        </authorList>
    </citation>
    <scope>NUCLEOTIDE SEQUENCE</scope>
    <source>
        <strain evidence="3">MUM 19.33</strain>
    </source>
</reference>
<dbReference type="PANTHER" id="PTHR11566:SF215">
    <property type="entry name" value="DYNAMIN GTPASE"/>
    <property type="match status" value="1"/>
</dbReference>
<dbReference type="PRINTS" id="PR00195">
    <property type="entry name" value="DYNAMIN"/>
</dbReference>
<comment type="caution">
    <text evidence="3">The sequence shown here is derived from an EMBL/GenBank/DDBJ whole genome shotgun (WGS) entry which is preliminary data.</text>
</comment>
<dbReference type="InterPro" id="IPR013595">
    <property type="entry name" value="Pept_S33_TAP-like_C"/>
</dbReference>
<evidence type="ECO:0000313" key="3">
    <source>
        <dbReference type="EMBL" id="KAI6779880.1"/>
    </source>
</evidence>
<feature type="domain" description="GED" evidence="2">
    <location>
        <begin position="1192"/>
        <end position="1280"/>
    </location>
</feature>
<accession>A0A9P9XYM9</accession>
<dbReference type="PROSITE" id="PS51388">
    <property type="entry name" value="GED"/>
    <property type="match status" value="1"/>
</dbReference>
<dbReference type="GO" id="GO:0048312">
    <property type="term" value="P:intracellular distribution of mitochondria"/>
    <property type="evidence" value="ECO:0007669"/>
    <property type="project" value="TreeGrafter"/>
</dbReference>